<feature type="transmembrane region" description="Helical" evidence="1">
    <location>
        <begin position="154"/>
        <end position="173"/>
    </location>
</feature>
<dbReference type="Proteomes" id="UP000553980">
    <property type="component" value="Unassembled WGS sequence"/>
</dbReference>
<reference evidence="3 4" key="1">
    <citation type="journal article" date="2011" name="Int. J. Syst. Evol. Microbiol.">
        <title>Ochrobactrum pecoris sp. nov., isolated from farm animals.</title>
        <authorList>
            <person name="Kampfer P."/>
            <person name="Huber B."/>
            <person name="Busse H.J."/>
            <person name="Scholz H.C."/>
            <person name="Tomaso H."/>
            <person name="Hotzel H."/>
            <person name="Melzer F."/>
        </authorList>
    </citation>
    <scope>NUCLEOTIDE SEQUENCE [LARGE SCALE GENOMIC DNA]</scope>
    <source>
        <strain evidence="3 4">08RB2639</strain>
    </source>
</reference>
<comment type="caution">
    <text evidence="3">The sequence shown here is derived from an EMBL/GenBank/DDBJ whole genome shotgun (WGS) entry which is preliminary data.</text>
</comment>
<accession>A0A5C5CC80</accession>
<dbReference type="EMBL" id="JACIEX010000017">
    <property type="protein sequence ID" value="MBB4096015.1"/>
    <property type="molecule type" value="Genomic_DNA"/>
</dbReference>
<protein>
    <submittedName>
        <fullName evidence="3">Uncharacterized protein</fullName>
    </submittedName>
</protein>
<feature type="transmembrane region" description="Helical" evidence="1">
    <location>
        <begin position="179"/>
        <end position="199"/>
    </location>
</feature>
<name>A0A5C5CC80_9HYPH</name>
<evidence type="ECO:0000313" key="4">
    <source>
        <dbReference type="Proteomes" id="UP000313390"/>
    </source>
</evidence>
<reference evidence="2 5" key="3">
    <citation type="submission" date="2020-08" db="EMBL/GenBank/DDBJ databases">
        <title>Genomic Encyclopedia of Type Strains, Phase IV (KMG-IV): sequencing the most valuable type-strain genomes for metagenomic binning, comparative biology and taxonomic classification.</title>
        <authorList>
            <person name="Goeker M."/>
        </authorList>
    </citation>
    <scope>NUCLEOTIDE SEQUENCE [LARGE SCALE GENOMIC DNA]</scope>
    <source>
        <strain evidence="2 5">DSM 23868</strain>
    </source>
</reference>
<keyword evidence="1" id="KW-1133">Transmembrane helix</keyword>
<dbReference type="RefSeq" id="WP_140022964.1">
    <property type="nucleotide sequence ID" value="NZ_JACIEX010000017.1"/>
</dbReference>
<evidence type="ECO:0000313" key="3">
    <source>
        <dbReference type="EMBL" id="TNV08953.1"/>
    </source>
</evidence>
<feature type="transmembrane region" description="Helical" evidence="1">
    <location>
        <begin position="42"/>
        <end position="63"/>
    </location>
</feature>
<dbReference type="EMBL" id="VEWK01000018">
    <property type="protein sequence ID" value="TNV08953.1"/>
    <property type="molecule type" value="Genomic_DNA"/>
</dbReference>
<keyword evidence="5" id="KW-1185">Reference proteome</keyword>
<evidence type="ECO:0000313" key="5">
    <source>
        <dbReference type="Proteomes" id="UP000553980"/>
    </source>
</evidence>
<keyword evidence="1" id="KW-0472">Membrane</keyword>
<gene>
    <name evidence="3" type="ORF">FIB18_22605</name>
    <name evidence="2" type="ORF">GGQ79_004568</name>
</gene>
<evidence type="ECO:0000313" key="2">
    <source>
        <dbReference type="EMBL" id="MBB4096015.1"/>
    </source>
</evidence>
<sequence length="202" mass="21880">MNSADGISVSVYTRWHQLAVPVAFALSAGSFLFVIFNRGSLVIAGVVALLGLLVPLLITFKVFPTRNLIKVTSDGLEFSHRAPIAFSDLTSWGDDNLLKLVRSGYPTLLVSPLDLPNRKRLFSEFRNALQEWQKKQQHANKPVHRTHFYGSTGARVIGALIVALGAIAAIMAVNLREPSIALAIVAASGALFGLAMLFGKRV</sequence>
<feature type="transmembrane region" description="Helical" evidence="1">
    <location>
        <begin position="18"/>
        <end position="36"/>
    </location>
</feature>
<evidence type="ECO:0000256" key="1">
    <source>
        <dbReference type="SAM" id="Phobius"/>
    </source>
</evidence>
<proteinExistence type="predicted"/>
<reference evidence="3" key="2">
    <citation type="submission" date="2019-06" db="EMBL/GenBank/DDBJ databases">
        <authorList>
            <person name="Hu M."/>
        </authorList>
    </citation>
    <scope>NUCLEOTIDE SEQUENCE</scope>
    <source>
        <strain evidence="3">08RB2639</strain>
    </source>
</reference>
<dbReference type="OrthoDB" id="8443694at2"/>
<dbReference type="AlphaFoldDB" id="A0A5C5CC80"/>
<organism evidence="3 4">
    <name type="scientific">Brucella pecoris</name>
    <dbReference type="NCBI Taxonomy" id="867683"/>
    <lineage>
        <taxon>Bacteria</taxon>
        <taxon>Pseudomonadati</taxon>
        <taxon>Pseudomonadota</taxon>
        <taxon>Alphaproteobacteria</taxon>
        <taxon>Hyphomicrobiales</taxon>
        <taxon>Brucellaceae</taxon>
        <taxon>Brucella/Ochrobactrum group</taxon>
        <taxon>Brucella</taxon>
    </lineage>
</organism>
<dbReference type="Proteomes" id="UP000313390">
    <property type="component" value="Unassembled WGS sequence"/>
</dbReference>
<keyword evidence="1" id="KW-0812">Transmembrane</keyword>